<keyword evidence="1" id="KW-0812">Transmembrane</keyword>
<feature type="transmembrane region" description="Helical" evidence="1">
    <location>
        <begin position="32"/>
        <end position="53"/>
    </location>
</feature>
<protein>
    <recommendedName>
        <fullName evidence="1">HVA22-like protein</fullName>
    </recommendedName>
</protein>
<organism evidence="2 3">
    <name type="scientific">Zingiber officinale</name>
    <name type="common">Ginger</name>
    <name type="synonym">Amomum zingiber</name>
    <dbReference type="NCBI Taxonomy" id="94328"/>
    <lineage>
        <taxon>Eukaryota</taxon>
        <taxon>Viridiplantae</taxon>
        <taxon>Streptophyta</taxon>
        <taxon>Embryophyta</taxon>
        <taxon>Tracheophyta</taxon>
        <taxon>Spermatophyta</taxon>
        <taxon>Magnoliopsida</taxon>
        <taxon>Liliopsida</taxon>
        <taxon>Zingiberales</taxon>
        <taxon>Zingiberaceae</taxon>
        <taxon>Zingiber</taxon>
    </lineage>
</organism>
<dbReference type="PANTHER" id="PTHR12300:SF98">
    <property type="entry name" value="HVA22-LIKE PROTEIN"/>
    <property type="match status" value="1"/>
</dbReference>
<dbReference type="GO" id="GO:0016020">
    <property type="term" value="C:membrane"/>
    <property type="evidence" value="ECO:0007669"/>
    <property type="project" value="UniProtKB-SubCell"/>
</dbReference>
<dbReference type="AlphaFoldDB" id="A0A8J5F556"/>
<dbReference type="PANTHER" id="PTHR12300">
    <property type="entry name" value="HVA22-LIKE PROTEINS"/>
    <property type="match status" value="1"/>
</dbReference>
<gene>
    <name evidence="2" type="ORF">ZIOFF_062261</name>
</gene>
<dbReference type="InterPro" id="IPR004345">
    <property type="entry name" value="TB2_DP1_HVA22"/>
</dbReference>
<dbReference type="EMBL" id="JACMSC010000017">
    <property type="protein sequence ID" value="KAG6478817.1"/>
    <property type="molecule type" value="Genomic_DNA"/>
</dbReference>
<comment type="subcellular location">
    <subcellularLocation>
        <location evidence="1">Membrane</location>
        <topology evidence="1">Multi-pass membrane protein</topology>
    </subcellularLocation>
</comment>
<evidence type="ECO:0000313" key="3">
    <source>
        <dbReference type="Proteomes" id="UP000734854"/>
    </source>
</evidence>
<evidence type="ECO:0000313" key="2">
    <source>
        <dbReference type="EMBL" id="KAG6478817.1"/>
    </source>
</evidence>
<comment type="caution">
    <text evidence="1">Lacks conserved residue(s) required for the propagation of feature annotation.</text>
</comment>
<dbReference type="Proteomes" id="UP000734854">
    <property type="component" value="Unassembled WGS sequence"/>
</dbReference>
<keyword evidence="1" id="KW-1133">Transmembrane helix</keyword>
<accession>A0A8J5F556</accession>
<sequence length="129" mass="15096">MALGYLFPAYKCFKSVKVNKPEPEQLRSWCQYWILVAFLTVSGAFTDAFFSWFPFYHEAKLFAFLFLWYPQTKGATFIYKAYVGPYLTEHESEIDRALFESRARAVDAALLARKMVASYLQTMRSNRLV</sequence>
<proteinExistence type="inferred from homology"/>
<dbReference type="Pfam" id="PF03134">
    <property type="entry name" value="TB2_DP1_HVA22"/>
    <property type="match status" value="1"/>
</dbReference>
<comment type="similarity">
    <text evidence="1">Belongs to the DP1 family.</text>
</comment>
<keyword evidence="3" id="KW-1185">Reference proteome</keyword>
<comment type="caution">
    <text evidence="2">The sequence shown here is derived from an EMBL/GenBank/DDBJ whole genome shotgun (WGS) entry which is preliminary data.</text>
</comment>
<evidence type="ECO:0000256" key="1">
    <source>
        <dbReference type="RuleBase" id="RU362006"/>
    </source>
</evidence>
<reference evidence="2 3" key="1">
    <citation type="submission" date="2020-08" db="EMBL/GenBank/DDBJ databases">
        <title>Plant Genome Project.</title>
        <authorList>
            <person name="Zhang R.-G."/>
        </authorList>
    </citation>
    <scope>NUCLEOTIDE SEQUENCE [LARGE SCALE GENOMIC DNA]</scope>
    <source>
        <tissue evidence="2">Rhizome</tissue>
    </source>
</reference>
<keyword evidence="1" id="KW-0472">Membrane</keyword>
<name>A0A8J5F556_ZINOF</name>